<reference evidence="2" key="3">
    <citation type="submission" date="2015-06" db="UniProtKB">
        <authorList>
            <consortium name="EnsemblProtists"/>
        </authorList>
    </citation>
    <scope>IDENTIFICATION</scope>
</reference>
<dbReference type="AlphaFoldDB" id="L1IZA7"/>
<dbReference type="HOGENOM" id="CLU_559751_0_0_1"/>
<proteinExistence type="predicted"/>
<evidence type="ECO:0000313" key="1">
    <source>
        <dbReference type="EMBL" id="EKX41229.1"/>
    </source>
</evidence>
<dbReference type="PaxDb" id="55529-EKX41229"/>
<reference evidence="3" key="2">
    <citation type="submission" date="2012-11" db="EMBL/GenBank/DDBJ databases">
        <authorList>
            <person name="Kuo A."/>
            <person name="Curtis B.A."/>
            <person name="Tanifuji G."/>
            <person name="Burki F."/>
            <person name="Gruber A."/>
            <person name="Irimia M."/>
            <person name="Maruyama S."/>
            <person name="Arias M.C."/>
            <person name="Ball S.G."/>
            <person name="Gile G.H."/>
            <person name="Hirakawa Y."/>
            <person name="Hopkins J.F."/>
            <person name="Rensing S.A."/>
            <person name="Schmutz J."/>
            <person name="Symeonidi A."/>
            <person name="Elias M."/>
            <person name="Eveleigh R.J."/>
            <person name="Herman E.K."/>
            <person name="Klute M.J."/>
            <person name="Nakayama T."/>
            <person name="Obornik M."/>
            <person name="Reyes-Prieto A."/>
            <person name="Armbrust E.V."/>
            <person name="Aves S.J."/>
            <person name="Beiko R.G."/>
            <person name="Coutinho P."/>
            <person name="Dacks J.B."/>
            <person name="Durnford D.G."/>
            <person name="Fast N.M."/>
            <person name="Green B.R."/>
            <person name="Grisdale C."/>
            <person name="Hempe F."/>
            <person name="Henrissat B."/>
            <person name="Hoppner M.P."/>
            <person name="Ishida K.-I."/>
            <person name="Kim E."/>
            <person name="Koreny L."/>
            <person name="Kroth P.G."/>
            <person name="Liu Y."/>
            <person name="Malik S.-B."/>
            <person name="Maier U.G."/>
            <person name="McRose D."/>
            <person name="Mock T."/>
            <person name="Neilson J.A."/>
            <person name="Onodera N.T."/>
            <person name="Poole A.M."/>
            <person name="Pritham E.J."/>
            <person name="Richards T.A."/>
            <person name="Rocap G."/>
            <person name="Roy S.W."/>
            <person name="Sarai C."/>
            <person name="Schaack S."/>
            <person name="Shirato S."/>
            <person name="Slamovits C.H."/>
            <person name="Spencer D.F."/>
            <person name="Suzuki S."/>
            <person name="Worden A.Z."/>
            <person name="Zauner S."/>
            <person name="Barry K."/>
            <person name="Bell C."/>
            <person name="Bharti A.K."/>
            <person name="Crow J.A."/>
            <person name="Grimwood J."/>
            <person name="Kramer R."/>
            <person name="Lindquist E."/>
            <person name="Lucas S."/>
            <person name="Salamov A."/>
            <person name="McFadden G.I."/>
            <person name="Lane C.E."/>
            <person name="Keeling P.J."/>
            <person name="Gray M.W."/>
            <person name="Grigoriev I.V."/>
            <person name="Archibald J.M."/>
        </authorList>
    </citation>
    <scope>NUCLEOTIDE SEQUENCE</scope>
    <source>
        <strain evidence="3">CCMP2712</strain>
    </source>
</reference>
<dbReference type="InterPro" id="IPR032675">
    <property type="entry name" value="LRR_dom_sf"/>
</dbReference>
<dbReference type="GeneID" id="17297832"/>
<organism evidence="1">
    <name type="scientific">Guillardia theta (strain CCMP2712)</name>
    <name type="common">Cryptophyte</name>
    <dbReference type="NCBI Taxonomy" id="905079"/>
    <lineage>
        <taxon>Eukaryota</taxon>
        <taxon>Cryptophyceae</taxon>
        <taxon>Pyrenomonadales</taxon>
        <taxon>Geminigeraceae</taxon>
        <taxon>Guillardia</taxon>
    </lineage>
</organism>
<name>L1IZA7_GUITC</name>
<evidence type="ECO:0000313" key="2">
    <source>
        <dbReference type="EnsemblProtists" id="EKX41229"/>
    </source>
</evidence>
<sequence length="488" mass="54279">MHEDVEEDDERPGQSAEYSTPRVCEAKSIFYDDVLTKVLEHVHPLCLLPCACLNRSLHRIVSSIKQTVTYLDVGSFLCSNNDLPCEWGRARLTWQLGQTNNMISDRSLGLILSHFPHVKHLSLRQCLLVQDPDPQQTERAGGGFFDMLVDKMPTSLASLDISFCHLLQGSRFGLRLPANLRHLTARYLECDSFKDLMHASRYLSLASFDIYGSRSKQSMYTYDNALLDAICTKGDLRVLHVGNSKVFQHVDAHLLQVTLTSLKHVVSLDLSWIVEKTRGDYLIHLIAKNLTILEGLALAGLTVSDESLLLLSRECSRINRLQLVSCEGVSSKALSELMSMEKLLSFNLVQPSSSLANVSVRSIAGQQATLTLINVCLEDLRFPIVDQVQTSRLTIVGTVGERNQELLAAFLSRFLSLKELYLELQGISADDIATILATLSLPNLSTLALGEMGEEGMTALAHLQPLESLKFRMTSRNCDRSVVESMAI</sequence>
<dbReference type="EMBL" id="JH993025">
    <property type="protein sequence ID" value="EKX41229.1"/>
    <property type="molecule type" value="Genomic_DNA"/>
</dbReference>
<dbReference type="SUPFAM" id="SSF52047">
    <property type="entry name" value="RNI-like"/>
    <property type="match status" value="1"/>
</dbReference>
<dbReference type="EnsemblProtists" id="EKX41229">
    <property type="protein sequence ID" value="EKX41229"/>
    <property type="gene ID" value="GUITHDRAFT_164435"/>
</dbReference>
<protein>
    <recommendedName>
        <fullName evidence="4">F-box domain-containing protein</fullName>
    </recommendedName>
</protein>
<reference evidence="1 3" key="1">
    <citation type="journal article" date="2012" name="Nature">
        <title>Algal genomes reveal evolutionary mosaicism and the fate of nucleomorphs.</title>
        <authorList>
            <consortium name="DOE Joint Genome Institute"/>
            <person name="Curtis B.A."/>
            <person name="Tanifuji G."/>
            <person name="Burki F."/>
            <person name="Gruber A."/>
            <person name="Irimia M."/>
            <person name="Maruyama S."/>
            <person name="Arias M.C."/>
            <person name="Ball S.G."/>
            <person name="Gile G.H."/>
            <person name="Hirakawa Y."/>
            <person name="Hopkins J.F."/>
            <person name="Kuo A."/>
            <person name="Rensing S.A."/>
            <person name="Schmutz J."/>
            <person name="Symeonidi A."/>
            <person name="Elias M."/>
            <person name="Eveleigh R.J."/>
            <person name="Herman E.K."/>
            <person name="Klute M.J."/>
            <person name="Nakayama T."/>
            <person name="Obornik M."/>
            <person name="Reyes-Prieto A."/>
            <person name="Armbrust E.V."/>
            <person name="Aves S.J."/>
            <person name="Beiko R.G."/>
            <person name="Coutinho P."/>
            <person name="Dacks J.B."/>
            <person name="Durnford D.G."/>
            <person name="Fast N.M."/>
            <person name="Green B.R."/>
            <person name="Grisdale C.J."/>
            <person name="Hempel F."/>
            <person name="Henrissat B."/>
            <person name="Hoppner M.P."/>
            <person name="Ishida K."/>
            <person name="Kim E."/>
            <person name="Koreny L."/>
            <person name="Kroth P.G."/>
            <person name="Liu Y."/>
            <person name="Malik S.B."/>
            <person name="Maier U.G."/>
            <person name="McRose D."/>
            <person name="Mock T."/>
            <person name="Neilson J.A."/>
            <person name="Onodera N.T."/>
            <person name="Poole A.M."/>
            <person name="Pritham E.J."/>
            <person name="Richards T.A."/>
            <person name="Rocap G."/>
            <person name="Roy S.W."/>
            <person name="Sarai C."/>
            <person name="Schaack S."/>
            <person name="Shirato S."/>
            <person name="Slamovits C.H."/>
            <person name="Spencer D.F."/>
            <person name="Suzuki S."/>
            <person name="Worden A.Z."/>
            <person name="Zauner S."/>
            <person name="Barry K."/>
            <person name="Bell C."/>
            <person name="Bharti A.K."/>
            <person name="Crow J.A."/>
            <person name="Grimwood J."/>
            <person name="Kramer R."/>
            <person name="Lindquist E."/>
            <person name="Lucas S."/>
            <person name="Salamov A."/>
            <person name="McFadden G.I."/>
            <person name="Lane C.E."/>
            <person name="Keeling P.J."/>
            <person name="Gray M.W."/>
            <person name="Grigoriev I.V."/>
            <person name="Archibald J.M."/>
        </authorList>
    </citation>
    <scope>NUCLEOTIDE SEQUENCE</scope>
    <source>
        <strain evidence="1 3">CCMP2712</strain>
    </source>
</reference>
<feature type="non-terminal residue" evidence="1">
    <location>
        <position position="488"/>
    </location>
</feature>
<dbReference type="KEGG" id="gtt:GUITHDRAFT_164435"/>
<gene>
    <name evidence="1" type="ORF">GUITHDRAFT_164435</name>
</gene>
<dbReference type="Gene3D" id="3.80.10.10">
    <property type="entry name" value="Ribonuclease Inhibitor"/>
    <property type="match status" value="2"/>
</dbReference>
<accession>L1IZA7</accession>
<evidence type="ECO:0000313" key="3">
    <source>
        <dbReference type="Proteomes" id="UP000011087"/>
    </source>
</evidence>
<dbReference type="Proteomes" id="UP000011087">
    <property type="component" value="Unassembled WGS sequence"/>
</dbReference>
<keyword evidence="3" id="KW-1185">Reference proteome</keyword>
<dbReference type="RefSeq" id="XP_005828209.1">
    <property type="nucleotide sequence ID" value="XM_005828152.1"/>
</dbReference>
<evidence type="ECO:0008006" key="4">
    <source>
        <dbReference type="Google" id="ProtNLM"/>
    </source>
</evidence>